<accession>A0A0V8CUE2</accession>
<organism evidence="6 7">
    <name type="scientific">Lactococcus lactis subsp. lactis</name>
    <name type="common">Streptococcus lactis</name>
    <dbReference type="NCBI Taxonomy" id="1360"/>
    <lineage>
        <taxon>Bacteria</taxon>
        <taxon>Bacillati</taxon>
        <taxon>Bacillota</taxon>
        <taxon>Bacilli</taxon>
        <taxon>Lactobacillales</taxon>
        <taxon>Streptococcaceae</taxon>
        <taxon>Lactococcus</taxon>
    </lineage>
</organism>
<dbReference type="Gene3D" id="1.10.260.40">
    <property type="entry name" value="lambda repressor-like DNA-binding domains"/>
    <property type="match status" value="1"/>
</dbReference>
<dbReference type="SUPFAM" id="SSF47413">
    <property type="entry name" value="lambda repressor-like DNA-binding domains"/>
    <property type="match status" value="1"/>
</dbReference>
<evidence type="ECO:0000256" key="4">
    <source>
        <dbReference type="SAM" id="Phobius"/>
    </source>
</evidence>
<keyword evidence="4" id="KW-1133">Transmembrane helix</keyword>
<keyword evidence="4" id="KW-0472">Membrane</keyword>
<dbReference type="InterPro" id="IPR010982">
    <property type="entry name" value="Lambda_DNA-bd_dom_sf"/>
</dbReference>
<dbReference type="Pfam" id="PF01381">
    <property type="entry name" value="HTH_3"/>
    <property type="match status" value="1"/>
</dbReference>
<protein>
    <submittedName>
        <fullName evidence="6">Transcriptional regulator XRE family</fullName>
    </submittedName>
</protein>
<dbReference type="GO" id="GO:0003677">
    <property type="term" value="F:DNA binding"/>
    <property type="evidence" value="ECO:0007669"/>
    <property type="project" value="UniProtKB-KW"/>
</dbReference>
<dbReference type="Pfam" id="PF00717">
    <property type="entry name" value="Peptidase_S24"/>
    <property type="match status" value="1"/>
</dbReference>
<keyword evidence="3" id="KW-0804">Transcription</keyword>
<dbReference type="Gene3D" id="2.10.109.10">
    <property type="entry name" value="Umud Fragment, subunit A"/>
    <property type="match status" value="1"/>
</dbReference>
<keyword evidence="1" id="KW-0805">Transcription regulation</keyword>
<dbReference type="AlphaFoldDB" id="A0A0V8CUE2"/>
<dbReference type="PANTHER" id="PTHR40661">
    <property type="match status" value="1"/>
</dbReference>
<evidence type="ECO:0000313" key="7">
    <source>
        <dbReference type="Proteomes" id="UP000054230"/>
    </source>
</evidence>
<comment type="caution">
    <text evidence="6">The sequence shown here is derived from an EMBL/GenBank/DDBJ whole genome shotgun (WGS) entry which is preliminary data.</text>
</comment>
<dbReference type="PATRIC" id="fig|1360.106.peg.2394"/>
<dbReference type="SUPFAM" id="SSF51306">
    <property type="entry name" value="LexA/Signal peptidase"/>
    <property type="match status" value="1"/>
</dbReference>
<dbReference type="CDD" id="cd00093">
    <property type="entry name" value="HTH_XRE"/>
    <property type="match status" value="1"/>
</dbReference>
<evidence type="ECO:0000256" key="3">
    <source>
        <dbReference type="ARBA" id="ARBA00023163"/>
    </source>
</evidence>
<evidence type="ECO:0000256" key="1">
    <source>
        <dbReference type="ARBA" id="ARBA00023015"/>
    </source>
</evidence>
<dbReference type="InterPro" id="IPR036286">
    <property type="entry name" value="LexA/Signal_pep-like_sf"/>
</dbReference>
<keyword evidence="4" id="KW-0812">Transmembrane</keyword>
<feature type="transmembrane region" description="Helical" evidence="4">
    <location>
        <begin position="259"/>
        <end position="278"/>
    </location>
</feature>
<gene>
    <name evidence="6" type="ORF">LMG8520_2677</name>
</gene>
<sequence length="288" mass="32908">MKISERLKSLRLESGKTQKEVAQELDILTEAYRRWENGRSNPKKDSLEKLAKVFNVSVSYLLGETNIRSSNRIFNIMEQLSEPRQENTINYAESQLEQQKEDNKIINLKNSLIPYEVATDQALSAVLGEGYTDNIETTTFYWDKLVDYDIGIPIKGDSMEPDYQSGQIALIKYQSCSDYDGQVCAVDNISVGNAFIKCVTCQEDGILLESLNVELNQYGERKFPDKKISWEDNPRIIGKVVAAFTPIEINNIFKKKKLGLLRVPFNYFILYILSFVLLRKKKASVCKG</sequence>
<dbReference type="InterPro" id="IPR015927">
    <property type="entry name" value="Peptidase_S24_S26A/B/C"/>
</dbReference>
<dbReference type="SMART" id="SM00530">
    <property type="entry name" value="HTH_XRE"/>
    <property type="match status" value="1"/>
</dbReference>
<dbReference type="Proteomes" id="UP000054230">
    <property type="component" value="Unassembled WGS sequence"/>
</dbReference>
<dbReference type="RefSeq" id="WP_081041625.1">
    <property type="nucleotide sequence ID" value="NZ_LKLP01000132.1"/>
</dbReference>
<keyword evidence="2" id="KW-0238">DNA-binding</keyword>
<evidence type="ECO:0000259" key="5">
    <source>
        <dbReference type="SMART" id="SM00530"/>
    </source>
</evidence>
<dbReference type="InterPro" id="IPR001387">
    <property type="entry name" value="Cro/C1-type_HTH"/>
</dbReference>
<feature type="domain" description="HTH cro/C1-type" evidence="5">
    <location>
        <begin position="6"/>
        <end position="61"/>
    </location>
</feature>
<name>A0A0V8CUE2_LACLL</name>
<evidence type="ECO:0000313" key="6">
    <source>
        <dbReference type="EMBL" id="KSU04972.1"/>
    </source>
</evidence>
<reference evidence="7" key="1">
    <citation type="submission" date="2015-10" db="EMBL/GenBank/DDBJ databases">
        <title>Draft Genome Sequences of 11 Lactococcus lactis subspecies cremoris strains.</title>
        <authorList>
            <person name="Wels M."/>
            <person name="Backus L."/>
            <person name="Boekhorst J."/>
            <person name="Dijkstra A."/>
            <person name="Beerthuizen M."/>
            <person name="Kelly W."/>
            <person name="Siezen R."/>
            <person name="Bachmann H."/>
            <person name="Van Hijum S."/>
        </authorList>
    </citation>
    <scope>NUCLEOTIDE SEQUENCE [LARGE SCALE GENOMIC DNA]</scope>
    <source>
        <strain evidence="7">LMG8520</strain>
    </source>
</reference>
<evidence type="ECO:0000256" key="2">
    <source>
        <dbReference type="ARBA" id="ARBA00023125"/>
    </source>
</evidence>
<proteinExistence type="predicted"/>
<dbReference type="PANTHER" id="PTHR40661:SF1">
    <property type="entry name" value="HTH CRO_C1-TYPE DOMAIN-CONTAINING PROTEIN"/>
    <property type="match status" value="1"/>
</dbReference>
<dbReference type="EMBL" id="LKLP01000132">
    <property type="protein sequence ID" value="KSU04972.1"/>
    <property type="molecule type" value="Genomic_DNA"/>
</dbReference>